<dbReference type="PANTHER" id="PTHR43591">
    <property type="entry name" value="METHYLTRANSFERASE"/>
    <property type="match status" value="1"/>
</dbReference>
<proteinExistence type="predicted"/>
<dbReference type="InParanoid" id="C3XRC1"/>
<dbReference type="eggNOG" id="KOG1541">
    <property type="taxonomic scope" value="Eukaryota"/>
</dbReference>
<dbReference type="STRING" id="7739.C3XRC1"/>
<evidence type="ECO:0000259" key="1">
    <source>
        <dbReference type="Pfam" id="PF13649"/>
    </source>
</evidence>
<dbReference type="PANTHER" id="PTHR43591:SF101">
    <property type="entry name" value="METHYLTRANSFERASE-LIKE PROTEIN 27"/>
    <property type="match status" value="1"/>
</dbReference>
<protein>
    <recommendedName>
        <fullName evidence="1">Methyltransferase domain-containing protein</fullName>
    </recommendedName>
</protein>
<reference evidence="2" key="1">
    <citation type="journal article" date="2008" name="Nature">
        <title>The amphioxus genome and the evolution of the chordate karyotype.</title>
        <authorList>
            <consortium name="US DOE Joint Genome Institute (JGI-PGF)"/>
            <person name="Putnam N.H."/>
            <person name="Butts T."/>
            <person name="Ferrier D.E.K."/>
            <person name="Furlong R.F."/>
            <person name="Hellsten U."/>
            <person name="Kawashima T."/>
            <person name="Robinson-Rechavi M."/>
            <person name="Shoguchi E."/>
            <person name="Terry A."/>
            <person name="Yu J.-K."/>
            <person name="Benito-Gutierrez E.L."/>
            <person name="Dubchak I."/>
            <person name="Garcia-Fernandez J."/>
            <person name="Gibson-Brown J.J."/>
            <person name="Grigoriev I.V."/>
            <person name="Horton A.C."/>
            <person name="de Jong P.J."/>
            <person name="Jurka J."/>
            <person name="Kapitonov V.V."/>
            <person name="Kohara Y."/>
            <person name="Kuroki Y."/>
            <person name="Lindquist E."/>
            <person name="Lucas S."/>
            <person name="Osoegawa K."/>
            <person name="Pennacchio L.A."/>
            <person name="Salamov A.A."/>
            <person name="Satou Y."/>
            <person name="Sauka-Spengler T."/>
            <person name="Schmutz J."/>
            <person name="Shin-I T."/>
            <person name="Toyoda A."/>
            <person name="Bronner-Fraser M."/>
            <person name="Fujiyama A."/>
            <person name="Holland L.Z."/>
            <person name="Holland P.W.H."/>
            <person name="Satoh N."/>
            <person name="Rokhsar D.S."/>
        </authorList>
    </citation>
    <scope>NUCLEOTIDE SEQUENCE [LARGE SCALE GENOMIC DNA]</scope>
    <source>
        <strain evidence="2">S238N-H82</strain>
        <tissue evidence="2">Testes</tissue>
    </source>
</reference>
<accession>C3XRC1</accession>
<dbReference type="InterPro" id="IPR029063">
    <property type="entry name" value="SAM-dependent_MTases_sf"/>
</dbReference>
<evidence type="ECO:0000313" key="2">
    <source>
        <dbReference type="EMBL" id="EEN69239.1"/>
    </source>
</evidence>
<sequence length="219" mass="24134">MAEELHSAQLEKFFQISSPGSGTKADETIDLYNTWAKMYDKDMETDGYTGPGKVAKVLAESQGDRRDIRVLDVAAGTGLCGEELSKLDFCNVDALDASQDMLDVAKTKNIYRNFIKDFLGPNRLDIDDDSYDAVVGSGLFGTGHVKSDCLEQLIRIVKPGGVICLALRENRLQTNEGCKDLESRMAALQSEGLWQQVSRELFPGYASGDDGVVYLYRVL</sequence>
<dbReference type="Gene3D" id="3.40.50.150">
    <property type="entry name" value="Vaccinia Virus protein VP39"/>
    <property type="match status" value="1"/>
</dbReference>
<organism>
    <name type="scientific">Branchiostoma floridae</name>
    <name type="common">Florida lancelet</name>
    <name type="synonym">Amphioxus</name>
    <dbReference type="NCBI Taxonomy" id="7739"/>
    <lineage>
        <taxon>Eukaryota</taxon>
        <taxon>Metazoa</taxon>
        <taxon>Chordata</taxon>
        <taxon>Cephalochordata</taxon>
        <taxon>Leptocardii</taxon>
        <taxon>Amphioxiformes</taxon>
        <taxon>Branchiostomatidae</taxon>
        <taxon>Branchiostoma</taxon>
    </lineage>
</organism>
<dbReference type="InterPro" id="IPR041698">
    <property type="entry name" value="Methyltransf_25"/>
</dbReference>
<feature type="domain" description="Methyltransferase" evidence="1">
    <location>
        <begin position="70"/>
        <end position="161"/>
    </location>
</feature>
<dbReference type="AlphaFoldDB" id="C3XRC1"/>
<dbReference type="Pfam" id="PF13649">
    <property type="entry name" value="Methyltransf_25"/>
    <property type="match status" value="1"/>
</dbReference>
<gene>
    <name evidence="2" type="ORF">BRAFLDRAFT_73168</name>
</gene>
<dbReference type="EMBL" id="GG666456">
    <property type="protein sequence ID" value="EEN69239.1"/>
    <property type="molecule type" value="Genomic_DNA"/>
</dbReference>
<dbReference type="CDD" id="cd02440">
    <property type="entry name" value="AdoMet_MTases"/>
    <property type="match status" value="1"/>
</dbReference>
<dbReference type="SUPFAM" id="SSF53335">
    <property type="entry name" value="S-adenosyl-L-methionine-dependent methyltransferases"/>
    <property type="match status" value="1"/>
</dbReference>
<name>C3XRC1_BRAFL</name>